<sequence length="574" mass="58374">MITRRTLLASAGTMVLAGGTLLSGDSSSHAGTVRLPPPSGGDDTASLNAALRAGAGGLVQGPHGARYQVSAPLVVHSGTVLLMSGCTVTLAAGSACSLLINKAATAGGRDRDITVLGGTWVRAEGVGGVGPDLHTLRWRRVDGLTLNGLAVETASDKYAISLGDVTDTTVTRIRFAVHSDGVHIQGPAARTRISGIRGSTGDDTVAITPRDWQAYDDVWGPVTDTVIEDVSAASLAALVKVLGGSPETVASRTTVRGVTGLAGTSVLWIGDDTADWRTTGGRVDELVVERVSAATLPGRGGVVRIDGSSVGRVHLRGLTVDGPGANRPLVHVAPSTPTAVDALTVEDVDVTRLGTASLLSIDAKATVRSLRVERLTVGGTSSGARAIRIAGAVDDLTLRTITVAATGDSHLLELPEWAAKATVRQATLSGVRGVGNGGGLVTAPAATHTLPRLVVDDVQTTGMVWLADLNTETELLLSKVTIDDSTGGFAKVRGSGAVVVRGDGLRSAPGSRGVAVTSGGSVVSYAPDLAVDVSELVRVDGSRATNTNARLPCGTGPVVCTGLTWQHLQTGATY</sequence>
<organism evidence="1 2">
    <name type="scientific">Micromonospora narathiwatensis</name>
    <dbReference type="NCBI Taxonomy" id="299146"/>
    <lineage>
        <taxon>Bacteria</taxon>
        <taxon>Bacillati</taxon>
        <taxon>Actinomycetota</taxon>
        <taxon>Actinomycetes</taxon>
        <taxon>Micromonosporales</taxon>
        <taxon>Micromonosporaceae</taxon>
        <taxon>Micromonospora</taxon>
    </lineage>
</organism>
<dbReference type="RefSeq" id="WP_091201785.1">
    <property type="nucleotide sequence ID" value="NZ_LT594324.1"/>
</dbReference>
<evidence type="ECO:0000313" key="1">
    <source>
        <dbReference type="EMBL" id="SBT55142.1"/>
    </source>
</evidence>
<dbReference type="InterPro" id="IPR011050">
    <property type="entry name" value="Pectin_lyase_fold/virulence"/>
</dbReference>
<dbReference type="EMBL" id="LT594324">
    <property type="protein sequence ID" value="SBT55142.1"/>
    <property type="molecule type" value="Genomic_DNA"/>
</dbReference>
<protein>
    <recommendedName>
        <fullName evidence="3">Right handed beta helix region</fullName>
    </recommendedName>
</protein>
<dbReference type="PROSITE" id="PS51318">
    <property type="entry name" value="TAT"/>
    <property type="match status" value="1"/>
</dbReference>
<keyword evidence="2" id="KW-1185">Reference proteome</keyword>
<dbReference type="InterPro" id="IPR006311">
    <property type="entry name" value="TAT_signal"/>
</dbReference>
<dbReference type="Gene3D" id="2.160.20.10">
    <property type="entry name" value="Single-stranded right-handed beta-helix, Pectin lyase-like"/>
    <property type="match status" value="1"/>
</dbReference>
<evidence type="ECO:0000313" key="2">
    <source>
        <dbReference type="Proteomes" id="UP000198765"/>
    </source>
</evidence>
<name>A0A1A9AGA7_9ACTN</name>
<dbReference type="SUPFAM" id="SSF51126">
    <property type="entry name" value="Pectin lyase-like"/>
    <property type="match status" value="1"/>
</dbReference>
<dbReference type="AlphaFoldDB" id="A0A1A9AGA7"/>
<dbReference type="Proteomes" id="UP000198765">
    <property type="component" value="Chromosome I"/>
</dbReference>
<accession>A0A1A9AGA7</accession>
<dbReference type="OrthoDB" id="3320128at2"/>
<proteinExistence type="predicted"/>
<dbReference type="PATRIC" id="fig|299146.4.peg.6107"/>
<evidence type="ECO:0008006" key="3">
    <source>
        <dbReference type="Google" id="ProtNLM"/>
    </source>
</evidence>
<dbReference type="InterPro" id="IPR012334">
    <property type="entry name" value="Pectin_lyas_fold"/>
</dbReference>
<gene>
    <name evidence="1" type="ORF">GA0070621_5920</name>
</gene>
<reference evidence="1 2" key="1">
    <citation type="submission" date="2016-06" db="EMBL/GenBank/DDBJ databases">
        <authorList>
            <person name="Kjaerup R.B."/>
            <person name="Dalgaard T.S."/>
            <person name="Juul-Madsen H.R."/>
        </authorList>
    </citation>
    <scope>NUCLEOTIDE SEQUENCE [LARGE SCALE GENOMIC DNA]</scope>
    <source>
        <strain evidence="1 2">DSM 45248</strain>
    </source>
</reference>